<dbReference type="PANTHER" id="PTHR43374">
    <property type="entry name" value="FLAVIN PRENYLTRANSFERASE"/>
    <property type="match status" value="1"/>
</dbReference>
<name>A0ABZ2X8X2_9HYPO</name>
<dbReference type="InterPro" id="IPR004507">
    <property type="entry name" value="UbiX-like"/>
</dbReference>
<proteinExistence type="predicted"/>
<evidence type="ECO:0000313" key="2">
    <source>
        <dbReference type="Proteomes" id="UP001489902"/>
    </source>
</evidence>
<organism evidence="1 2">
    <name type="scientific">Fusarium acuminatum</name>
    <dbReference type="NCBI Taxonomy" id="5515"/>
    <lineage>
        <taxon>Eukaryota</taxon>
        <taxon>Fungi</taxon>
        <taxon>Dikarya</taxon>
        <taxon>Ascomycota</taxon>
        <taxon>Pezizomycotina</taxon>
        <taxon>Sordariomycetes</taxon>
        <taxon>Hypocreomycetidae</taxon>
        <taxon>Hypocreales</taxon>
        <taxon>Nectriaceae</taxon>
        <taxon>Fusarium</taxon>
        <taxon>Fusarium tricinctum species complex</taxon>
    </lineage>
</organism>
<protein>
    <submittedName>
        <fullName evidence="1">Uncharacterized protein</fullName>
    </submittedName>
</protein>
<accession>A0ABZ2X8X2</accession>
<keyword evidence="2" id="KW-1185">Reference proteome</keyword>
<dbReference type="PANTHER" id="PTHR43374:SF1">
    <property type="entry name" value="FLAVIN PRENYLTRANSFERASE PAD1, MITOCHONDRIAL"/>
    <property type="match status" value="1"/>
</dbReference>
<reference evidence="1 2" key="1">
    <citation type="submission" date="2024-04" db="EMBL/GenBank/DDBJ databases">
        <title>Complete genome sequence of Fusarium acuminatum.</title>
        <authorList>
            <person name="Lan B."/>
        </authorList>
    </citation>
    <scope>NUCLEOTIDE SEQUENCE [LARGE SCALE GENOMIC DNA]</scope>
    <source>
        <strain evidence="1">1A</strain>
    </source>
</reference>
<evidence type="ECO:0000313" key="1">
    <source>
        <dbReference type="EMBL" id="WZH49561.1"/>
    </source>
</evidence>
<gene>
    <name evidence="1" type="ORF">QYS62_010762</name>
</gene>
<sequence length="260" mass="30028">MNWLCHLTLRHLRNSSAGPWLEHYTLFSQDFRNLEASLAPHLEAHQSCTSIQELQEHYSLKLHRNFVLSTFCRPILSTKTRGPCSEEDYSRILSRFQTALKQSVRAFIKLRSISSHATSSWAFIHNGLSSALLLSFTRQDSEPDETRQIQAELIQTLTERSEEVGQFSTAHKKALRAIQALQRLAEQDASRVQPSGSSNASQEQRFEFRLLFMVTILLIELLYSMLSMDEWLRTFDFNDFSPSESYNFIMSDQVPPDTNF</sequence>
<dbReference type="Proteomes" id="UP001489902">
    <property type="component" value="Chromosome 7"/>
</dbReference>
<dbReference type="EMBL" id="CP151266">
    <property type="protein sequence ID" value="WZH49561.1"/>
    <property type="molecule type" value="Genomic_DNA"/>
</dbReference>